<dbReference type="Proteomes" id="UP000827721">
    <property type="component" value="Unassembled WGS sequence"/>
</dbReference>
<dbReference type="InterPro" id="IPR017438">
    <property type="entry name" value="ATP-NAD_kinase_N"/>
</dbReference>
<comment type="similarity">
    <text evidence="1">Belongs to the eukaryotic diacylglycerol kinase family.</text>
</comment>
<dbReference type="Gene3D" id="3.40.50.10330">
    <property type="entry name" value="Probable inorganic polyphosphate/atp-NAD kinase, domain 1"/>
    <property type="match status" value="1"/>
</dbReference>
<dbReference type="PANTHER" id="PTHR11255:SF80">
    <property type="entry name" value="EYE-SPECIFIC DIACYLGLYCEROL KINASE"/>
    <property type="match status" value="1"/>
</dbReference>
<keyword evidence="7" id="KW-0067">ATP-binding</keyword>
<name>A0ABQ8HYD1_9ROSI</name>
<reference evidence="10 11" key="1">
    <citation type="submission" date="2021-02" db="EMBL/GenBank/DDBJ databases">
        <title>Plant Genome Project.</title>
        <authorList>
            <person name="Zhang R.-G."/>
        </authorList>
    </citation>
    <scope>NUCLEOTIDE SEQUENCE [LARGE SCALE GENOMIC DNA]</scope>
    <source>
        <tissue evidence="10">Leaves</tissue>
    </source>
</reference>
<protein>
    <recommendedName>
        <fullName evidence="3">diacylglycerol kinase (ATP)</fullName>
        <ecNumber evidence="3">2.7.1.107</ecNumber>
    </recommendedName>
</protein>
<keyword evidence="4" id="KW-0808">Transferase</keyword>
<keyword evidence="5" id="KW-0547">Nucleotide-binding</keyword>
<dbReference type="EMBL" id="JAFEMO010000006">
    <property type="protein sequence ID" value="KAH7569326.1"/>
    <property type="molecule type" value="Genomic_DNA"/>
</dbReference>
<evidence type="ECO:0000256" key="3">
    <source>
        <dbReference type="ARBA" id="ARBA00012133"/>
    </source>
</evidence>
<gene>
    <name evidence="10" type="ORF">JRO89_XS06G0146900</name>
</gene>
<dbReference type="SUPFAM" id="SSF111331">
    <property type="entry name" value="NAD kinase/diacylglycerol kinase-like"/>
    <property type="match status" value="1"/>
</dbReference>
<comment type="caution">
    <text evidence="10">The sequence shown here is derived from an EMBL/GenBank/DDBJ whole genome shotgun (WGS) entry which is preliminary data.</text>
</comment>
<evidence type="ECO:0000256" key="2">
    <source>
        <dbReference type="ARBA" id="ARBA00011245"/>
    </source>
</evidence>
<dbReference type="InterPro" id="IPR016064">
    <property type="entry name" value="NAD/diacylglycerol_kinase_sf"/>
</dbReference>
<dbReference type="Pfam" id="PF00781">
    <property type="entry name" value="DAGK_cat"/>
    <property type="match status" value="1"/>
</dbReference>
<evidence type="ECO:0000313" key="10">
    <source>
        <dbReference type="EMBL" id="KAH7569326.1"/>
    </source>
</evidence>
<keyword evidence="6" id="KW-0418">Kinase</keyword>
<evidence type="ECO:0000256" key="5">
    <source>
        <dbReference type="ARBA" id="ARBA00022741"/>
    </source>
</evidence>
<evidence type="ECO:0000259" key="9">
    <source>
        <dbReference type="PROSITE" id="PS50146"/>
    </source>
</evidence>
<dbReference type="Pfam" id="PF00609">
    <property type="entry name" value="DAGK_acc"/>
    <property type="match status" value="2"/>
</dbReference>
<dbReference type="InterPro" id="IPR001206">
    <property type="entry name" value="Diacylglycerol_kinase_cat_dom"/>
</dbReference>
<evidence type="ECO:0000256" key="6">
    <source>
        <dbReference type="ARBA" id="ARBA00022777"/>
    </source>
</evidence>
<dbReference type="InterPro" id="IPR000756">
    <property type="entry name" value="Diacylglycerol_kin_accessory"/>
</dbReference>
<dbReference type="InterPro" id="IPR037607">
    <property type="entry name" value="DGK"/>
</dbReference>
<keyword evidence="11" id="KW-1185">Reference proteome</keyword>
<comment type="subunit">
    <text evidence="2">Monomer.</text>
</comment>
<evidence type="ECO:0000256" key="4">
    <source>
        <dbReference type="ARBA" id="ARBA00022679"/>
    </source>
</evidence>
<evidence type="ECO:0000256" key="1">
    <source>
        <dbReference type="ARBA" id="ARBA00009280"/>
    </source>
</evidence>
<feature type="domain" description="DAGKc" evidence="9">
    <location>
        <begin position="26"/>
        <end position="198"/>
    </location>
</feature>
<evidence type="ECO:0000313" key="11">
    <source>
        <dbReference type="Proteomes" id="UP000827721"/>
    </source>
</evidence>
<accession>A0ABQ8HYD1</accession>
<evidence type="ECO:0000256" key="7">
    <source>
        <dbReference type="ARBA" id="ARBA00022840"/>
    </source>
</evidence>
<dbReference type="EC" id="2.7.1.107" evidence="3"/>
<organism evidence="10 11">
    <name type="scientific">Xanthoceras sorbifolium</name>
    <dbReference type="NCBI Taxonomy" id="99658"/>
    <lineage>
        <taxon>Eukaryota</taxon>
        <taxon>Viridiplantae</taxon>
        <taxon>Streptophyta</taxon>
        <taxon>Embryophyta</taxon>
        <taxon>Tracheophyta</taxon>
        <taxon>Spermatophyta</taxon>
        <taxon>Magnoliopsida</taxon>
        <taxon>eudicotyledons</taxon>
        <taxon>Gunneridae</taxon>
        <taxon>Pentapetalae</taxon>
        <taxon>rosids</taxon>
        <taxon>malvids</taxon>
        <taxon>Sapindales</taxon>
        <taxon>Sapindaceae</taxon>
        <taxon>Xanthoceroideae</taxon>
        <taxon>Xanthoceras</taxon>
    </lineage>
</organism>
<proteinExistence type="inferred from homology"/>
<dbReference type="PANTHER" id="PTHR11255">
    <property type="entry name" value="DIACYLGLYCEROL KINASE"/>
    <property type="match status" value="1"/>
</dbReference>
<keyword evidence="8" id="KW-0346">Stress response</keyword>
<dbReference type="PROSITE" id="PS50146">
    <property type="entry name" value="DAGK"/>
    <property type="match status" value="1"/>
</dbReference>
<evidence type="ECO:0000256" key="8">
    <source>
        <dbReference type="ARBA" id="ARBA00023016"/>
    </source>
</evidence>
<sequence>MIDSIKQKDLAACQLHMLPGENDVDPPDAPLVVFVNSSSGGRYGPELKQRLQQVMGPEQWSNFQQWMCLRFLVSYCEEHGDKSVLYACLVGLGSLERLAELGDLRARETREKIRVVVAGGDGTVGWVLGSLGELNKQGREPVPPVGIIPLGTGNDLARSFGWGGTFPFAWKSAVKKTLNRAGTGPICHLDSWHITMQVQSSEVVDPPYSLKPAGECALDQGLTIEGELPEKVNSYEGVFYNYFSVGMDAQVAYGFHHLRNENLTLHKVLLQISNVKMSLDSLFNTDAVLGPTVIAADLLQGWFLTPCMSDPSLSLCNTDAVLGPTVIAADLLWLQLAPRVGSSGLKNVLRMYVKKVNCSEWEPIAVPKSGRCPWGNLSPDYMEKRGFLEAHADDRLLEIFGLKQGWHASFVMVELISAKHIAQLFQAAAIRLEIRGGEWRDAYMQMDGEPWKQPMSTNYSMLVEIKKSVPHQYLMISGE</sequence>
<dbReference type="SMART" id="SM00046">
    <property type="entry name" value="DAGKc"/>
    <property type="match status" value="1"/>
</dbReference>